<dbReference type="PIRSF" id="PIRSF000705">
    <property type="entry name" value="DNK"/>
    <property type="match status" value="1"/>
</dbReference>
<organism evidence="5 6">
    <name type="scientific">Kosmotoga olearia (strain ATCC BAA-1733 / DSM 21960 / TBF 19.5.1)</name>
    <dbReference type="NCBI Taxonomy" id="521045"/>
    <lineage>
        <taxon>Bacteria</taxon>
        <taxon>Thermotogati</taxon>
        <taxon>Thermotogota</taxon>
        <taxon>Thermotogae</taxon>
        <taxon>Kosmotogales</taxon>
        <taxon>Kosmotogaceae</taxon>
        <taxon>Kosmotoga</taxon>
    </lineage>
</organism>
<feature type="binding site" evidence="2">
    <location>
        <position position="31"/>
    </location>
    <ligand>
        <name>substrate</name>
    </ligand>
</feature>
<proteinExistence type="predicted"/>
<dbReference type="InterPro" id="IPR031314">
    <property type="entry name" value="DNK_dom"/>
</dbReference>
<feature type="binding site" evidence="2">
    <location>
        <position position="43"/>
    </location>
    <ligand>
        <name>substrate</name>
    </ligand>
</feature>
<dbReference type="Proteomes" id="UP000002382">
    <property type="component" value="Chromosome"/>
</dbReference>
<gene>
    <name evidence="5" type="ordered locus">Kole_1666</name>
</gene>
<dbReference type="STRING" id="521045.Kole_1666"/>
<dbReference type="GO" id="GO:0019136">
    <property type="term" value="F:deoxynucleoside kinase activity"/>
    <property type="evidence" value="ECO:0007669"/>
    <property type="project" value="InterPro"/>
</dbReference>
<evidence type="ECO:0000256" key="3">
    <source>
        <dbReference type="PIRSR" id="PIRSR000705-3"/>
    </source>
</evidence>
<feature type="binding site" evidence="3">
    <location>
        <begin position="7"/>
        <end position="15"/>
    </location>
    <ligand>
        <name>ATP</name>
        <dbReference type="ChEBI" id="CHEBI:30616"/>
    </ligand>
</feature>
<dbReference type="InterPro" id="IPR002624">
    <property type="entry name" value="DCK/DGK"/>
</dbReference>
<feature type="binding site" evidence="2">
    <location>
        <position position="54"/>
    </location>
    <ligand>
        <name>substrate</name>
    </ligand>
</feature>
<dbReference type="eggNOG" id="COG1428">
    <property type="taxonomic scope" value="Bacteria"/>
</dbReference>
<dbReference type="SUPFAM" id="SSF52540">
    <property type="entry name" value="P-loop containing nucleoside triphosphate hydrolases"/>
    <property type="match status" value="1"/>
</dbReference>
<dbReference type="InterPro" id="IPR027417">
    <property type="entry name" value="P-loop_NTPase"/>
</dbReference>
<dbReference type="PANTHER" id="PTHR10513:SF35">
    <property type="entry name" value="DEOXYADENOSINE KINASE"/>
    <property type="match status" value="1"/>
</dbReference>
<evidence type="ECO:0000313" key="5">
    <source>
        <dbReference type="EMBL" id="ACR80355.1"/>
    </source>
</evidence>
<keyword evidence="5" id="KW-0808">Transferase</keyword>
<reference evidence="5 6" key="2">
    <citation type="journal article" date="2011" name="J. Bacteriol.">
        <title>Genome Sequence of Kosmotoga olearia Strain TBF 19.5.1, a Thermophilic Bacterium with a Wide Growth Temperature Range, Isolated from the Troll B Oil Platform in the North Sea.</title>
        <authorList>
            <person name="Swithers K.S."/>
            <person name="Dipippo J.L."/>
            <person name="Bruce D.C."/>
            <person name="Detter C."/>
            <person name="Tapia R."/>
            <person name="Han S."/>
            <person name="Goodwin L.A."/>
            <person name="Han J."/>
            <person name="Woyke T."/>
            <person name="Pitluck S."/>
            <person name="Pennacchio L."/>
            <person name="Nolan M."/>
            <person name="Mikhailova N."/>
            <person name="Land M.L."/>
            <person name="Nesbo C.L."/>
            <person name="Gogarten J.P."/>
            <person name="Noll K.M."/>
        </authorList>
    </citation>
    <scope>NUCLEOTIDE SEQUENCE [LARGE SCALE GENOMIC DNA]</scope>
    <source>
        <strain evidence="6">ATCC BAA-1733 / DSM 21960 / TBF 19.5.1</strain>
    </source>
</reference>
<accession>C5CFE6</accession>
<keyword evidence="5" id="KW-0418">Kinase</keyword>
<dbReference type="EMBL" id="CP001634">
    <property type="protein sequence ID" value="ACR80355.1"/>
    <property type="molecule type" value="Genomic_DNA"/>
</dbReference>
<keyword evidence="3" id="KW-0547">Nucleotide-binding</keyword>
<dbReference type="PANTHER" id="PTHR10513">
    <property type="entry name" value="DEOXYNUCLEOSIDE KINASE"/>
    <property type="match status" value="1"/>
</dbReference>
<keyword evidence="3" id="KW-0067">ATP-binding</keyword>
<name>C5CFE6_KOSOT</name>
<dbReference type="HOGENOM" id="CLU_030466_2_1_0"/>
<feature type="binding site" evidence="3">
    <location>
        <begin position="180"/>
        <end position="182"/>
    </location>
    <ligand>
        <name>ATP</name>
        <dbReference type="ChEBI" id="CHEBI:30616"/>
    </ligand>
</feature>
<feature type="binding site" evidence="2">
    <location>
        <position position="79"/>
    </location>
    <ligand>
        <name>substrate</name>
    </ligand>
</feature>
<dbReference type="KEGG" id="kol:Kole_1666"/>
<dbReference type="OrthoDB" id="9776634at2"/>
<reference evidence="5 6" key="1">
    <citation type="submission" date="2009-06" db="EMBL/GenBank/DDBJ databases">
        <title>Complete sequence of Thermotogales bacterium TBF 19.5.1.</title>
        <authorList>
            <consortium name="US DOE Joint Genome Institute"/>
            <person name="Lucas S."/>
            <person name="Copeland A."/>
            <person name="Lapidus A."/>
            <person name="Glavina del Rio T."/>
            <person name="Tice H."/>
            <person name="Bruce D."/>
            <person name="Goodwin L."/>
            <person name="Pitluck S."/>
            <person name="Chertkov O."/>
            <person name="Brettin T."/>
            <person name="Detter J.C."/>
            <person name="Han C."/>
            <person name="Schmutz J."/>
            <person name="Larimer F."/>
            <person name="Land M."/>
            <person name="Hauser L."/>
            <person name="Kyrpides N."/>
            <person name="Ovchinnikova G."/>
            <person name="Noll K."/>
        </authorList>
    </citation>
    <scope>NUCLEOTIDE SEQUENCE [LARGE SCALE GENOMIC DNA]</scope>
    <source>
        <strain evidence="6">ATCC BAA-1733 / DSM 21960 / TBF 19.5.1</strain>
    </source>
</reference>
<dbReference type="InterPro" id="IPR050566">
    <property type="entry name" value="Deoxyribonucleoside_kinase"/>
</dbReference>
<feature type="active site" description="Proton acceptor" evidence="1">
    <location>
        <position position="78"/>
    </location>
</feature>
<evidence type="ECO:0000259" key="4">
    <source>
        <dbReference type="Pfam" id="PF01712"/>
    </source>
</evidence>
<feature type="domain" description="Deoxynucleoside kinase" evidence="4">
    <location>
        <begin position="3"/>
        <end position="201"/>
    </location>
</feature>
<dbReference type="GO" id="GO:0005737">
    <property type="term" value="C:cytoplasm"/>
    <property type="evidence" value="ECO:0007669"/>
    <property type="project" value="TreeGrafter"/>
</dbReference>
<feature type="binding site" evidence="2">
    <location>
        <position position="145"/>
    </location>
    <ligand>
        <name>substrate</name>
    </ligand>
</feature>
<keyword evidence="6" id="KW-1185">Reference proteome</keyword>
<dbReference type="Pfam" id="PF01712">
    <property type="entry name" value="dNK"/>
    <property type="match status" value="1"/>
</dbReference>
<dbReference type="CDD" id="cd01673">
    <property type="entry name" value="dNK"/>
    <property type="match status" value="1"/>
</dbReference>
<dbReference type="AlphaFoldDB" id="C5CFE6"/>
<feature type="binding site" evidence="3">
    <location>
        <begin position="136"/>
        <end position="140"/>
    </location>
    <ligand>
        <name>ATP</name>
        <dbReference type="ChEBI" id="CHEBI:30616"/>
    </ligand>
</feature>
<dbReference type="RefSeq" id="WP_015869000.1">
    <property type="nucleotide sequence ID" value="NC_012785.1"/>
</dbReference>
<evidence type="ECO:0000313" key="6">
    <source>
        <dbReference type="Proteomes" id="UP000002382"/>
    </source>
</evidence>
<dbReference type="Gene3D" id="3.40.50.300">
    <property type="entry name" value="P-loop containing nucleotide triphosphate hydrolases"/>
    <property type="match status" value="1"/>
</dbReference>
<sequence>MIIGICGNIGAGKSSLTSLLQKELGFTAVYEAVDENPFLEDFYRDMHRWAFHSQLFFLIKRFDFLKKVKDEGTVILQDRTIYEDVEIFARNLHMMKYIDERDWKLYHDTFTTLSDHLTPPSGLIYIKCSLPTLLKRIQKRGRGYESDIDPRYLERLNNLYEEWFSRFELSPKLVVDGDKLDFVENPEDRKIVLEQVSGFVKNIATGVQSKLFNGGKT</sequence>
<evidence type="ECO:0000256" key="2">
    <source>
        <dbReference type="PIRSR" id="PIRSR000705-2"/>
    </source>
</evidence>
<evidence type="ECO:0000256" key="1">
    <source>
        <dbReference type="PIRSR" id="PIRSR000705-1"/>
    </source>
</evidence>
<dbReference type="GO" id="GO:0005524">
    <property type="term" value="F:ATP binding"/>
    <property type="evidence" value="ECO:0007669"/>
    <property type="project" value="UniProtKB-KW"/>
</dbReference>
<feature type="binding site" evidence="2">
    <location>
        <position position="84"/>
    </location>
    <ligand>
        <name>substrate</name>
    </ligand>
</feature>
<protein>
    <submittedName>
        <fullName evidence="5">Deoxynucleoside kinase</fullName>
    </submittedName>
</protein>